<proteinExistence type="predicted"/>
<feature type="transmembrane region" description="Helical" evidence="1">
    <location>
        <begin position="41"/>
        <end position="64"/>
    </location>
</feature>
<name>A0AAU7KMQ2_9GAMM</name>
<dbReference type="EMBL" id="CP098827">
    <property type="protein sequence ID" value="XBO72719.1"/>
    <property type="molecule type" value="Genomic_DNA"/>
</dbReference>
<keyword evidence="1" id="KW-1133">Transmembrane helix</keyword>
<gene>
    <name evidence="2" type="ORF">NFG58_08465</name>
</gene>
<dbReference type="AlphaFoldDB" id="A0AAU7KMQ2"/>
<evidence type="ECO:0000313" key="2">
    <source>
        <dbReference type="EMBL" id="XBO72719.1"/>
    </source>
</evidence>
<reference evidence="2" key="1">
    <citation type="submission" date="2022-06" db="EMBL/GenBank/DDBJ databases">
        <title>A novel DMS-producing enzyme.</title>
        <authorList>
            <person name="Zhang Y."/>
        </authorList>
    </citation>
    <scope>NUCLEOTIDE SEQUENCE</scope>
    <source>
        <strain evidence="2">RT37</strain>
    </source>
</reference>
<dbReference type="RefSeq" id="WP_253028577.1">
    <property type="nucleotide sequence ID" value="NZ_CP098827.1"/>
</dbReference>
<accession>A0AAU7KMQ2</accession>
<organism evidence="2">
    <name type="scientific">Halomonas sp. RT37</name>
    <dbReference type="NCBI Taxonomy" id="2950872"/>
    <lineage>
        <taxon>Bacteria</taxon>
        <taxon>Pseudomonadati</taxon>
        <taxon>Pseudomonadota</taxon>
        <taxon>Gammaproteobacteria</taxon>
        <taxon>Oceanospirillales</taxon>
        <taxon>Halomonadaceae</taxon>
        <taxon>Halomonas</taxon>
    </lineage>
</organism>
<feature type="transmembrane region" description="Helical" evidence="1">
    <location>
        <begin position="16"/>
        <end position="35"/>
    </location>
</feature>
<keyword evidence="1" id="KW-0812">Transmembrane</keyword>
<sequence>MMLLLPGALAFSERRYISAAIMLAAALAPIFLLYLDLVDTSHFLLAEVSVLLVHLLALTARLAVWNPHA</sequence>
<protein>
    <recommendedName>
        <fullName evidence="3">DUF2069 domain-containing protein</fullName>
    </recommendedName>
</protein>
<evidence type="ECO:0000256" key="1">
    <source>
        <dbReference type="SAM" id="Phobius"/>
    </source>
</evidence>
<keyword evidence="1" id="KW-0472">Membrane</keyword>
<evidence type="ECO:0008006" key="3">
    <source>
        <dbReference type="Google" id="ProtNLM"/>
    </source>
</evidence>